<reference evidence="1 2" key="1">
    <citation type="submission" date="2016-01" db="EMBL/GenBank/DDBJ databases">
        <title>Genome sequence of the yeast Holleya sinecauda.</title>
        <authorList>
            <person name="Dietrich F.S."/>
        </authorList>
    </citation>
    <scope>NUCLEOTIDE SEQUENCE [LARGE SCALE GENOMIC DNA]</scope>
    <source>
        <strain evidence="1 2">ATCC 58844</strain>
    </source>
</reference>
<dbReference type="AlphaFoldDB" id="A0A109UY58"/>
<accession>A0A109UY58</accession>
<name>A0A109UY58_9SACH</name>
<protein>
    <submittedName>
        <fullName evidence="1">HCL453Wp</fullName>
    </submittedName>
</protein>
<keyword evidence="2" id="KW-1185">Reference proteome</keyword>
<dbReference type="RefSeq" id="XP_017986694.1">
    <property type="nucleotide sequence ID" value="XM_018131418.1"/>
</dbReference>
<sequence length="205" mass="23477">MKREFELDVIHPSKKNDLGSENHGSCTLASKRYCRDPYSIESWSIEKSSLLYNYLFLRDSRNAMQNFDYKFQGRCRKGSFREMIRRKANHNYIAVAFFNPHYVFTSVLSDILRNLDSHDTALVGVTVNGSAMEENCDFPIITNGQTLIRALHLLDPLGGGIYPMDCVLLFNREGHLVAFLPFSPFNRASFKAQLLNIIQQTPSID</sequence>
<evidence type="ECO:0000313" key="2">
    <source>
        <dbReference type="Proteomes" id="UP000243052"/>
    </source>
</evidence>
<dbReference type="EMBL" id="CP014243">
    <property type="protein sequence ID" value="AMD19698.1"/>
    <property type="molecule type" value="Genomic_DNA"/>
</dbReference>
<dbReference type="Proteomes" id="UP000243052">
    <property type="component" value="Chromosome iii"/>
</dbReference>
<proteinExistence type="predicted"/>
<dbReference type="GeneID" id="28722912"/>
<evidence type="ECO:0000313" key="1">
    <source>
        <dbReference type="EMBL" id="AMD19698.1"/>
    </source>
</evidence>
<dbReference type="OrthoDB" id="4070284at2759"/>
<organism evidence="1 2">
    <name type="scientific">Eremothecium sinecaudum</name>
    <dbReference type="NCBI Taxonomy" id="45286"/>
    <lineage>
        <taxon>Eukaryota</taxon>
        <taxon>Fungi</taxon>
        <taxon>Dikarya</taxon>
        <taxon>Ascomycota</taxon>
        <taxon>Saccharomycotina</taxon>
        <taxon>Saccharomycetes</taxon>
        <taxon>Saccharomycetales</taxon>
        <taxon>Saccharomycetaceae</taxon>
        <taxon>Eremothecium</taxon>
    </lineage>
</organism>
<gene>
    <name evidence="1" type="ORF">AW171_hschr31548</name>
</gene>